<reference evidence="3" key="1">
    <citation type="journal article" date="2019" name="Int. J. Syst. Evol. Microbiol.">
        <title>The Global Catalogue of Microorganisms (GCM) 10K type strain sequencing project: providing services to taxonomists for standard genome sequencing and annotation.</title>
        <authorList>
            <consortium name="The Broad Institute Genomics Platform"/>
            <consortium name="The Broad Institute Genome Sequencing Center for Infectious Disease"/>
            <person name="Wu L."/>
            <person name="Ma J."/>
        </authorList>
    </citation>
    <scope>NUCLEOTIDE SEQUENCE [LARGE SCALE GENOMIC DNA]</scope>
    <source>
        <strain evidence="3">JCM 4733</strain>
    </source>
</reference>
<keyword evidence="3" id="KW-1185">Reference proteome</keyword>
<dbReference type="EMBL" id="BMVN01000036">
    <property type="protein sequence ID" value="GHA55664.1"/>
    <property type="molecule type" value="Genomic_DNA"/>
</dbReference>
<sequence>MTSVYPAREYGLQVTAADLWVKPDENAVRLAEAGAAGTNDLYLPTPARLLEPGGRIGVVVPSAREEIAGAGPPEHLTAHWDRVPGERVHGRAGTRPGGAADRRPGAPAGVRPGRGTPYLAVRPRRDALRGRTPPAVSPR</sequence>
<evidence type="ECO:0000256" key="1">
    <source>
        <dbReference type="SAM" id="MobiDB-lite"/>
    </source>
</evidence>
<accession>A0ABQ3D2P4</accession>
<feature type="region of interest" description="Disordered" evidence="1">
    <location>
        <begin position="69"/>
        <end position="139"/>
    </location>
</feature>
<protein>
    <recommendedName>
        <fullName evidence="4">Alcohol dehydrogenase-like C-terminal domain-containing protein</fullName>
    </recommendedName>
</protein>
<gene>
    <name evidence="2" type="ORF">GCM10010345_70270</name>
</gene>
<comment type="caution">
    <text evidence="2">The sequence shown here is derived from an EMBL/GenBank/DDBJ whole genome shotgun (WGS) entry which is preliminary data.</text>
</comment>
<evidence type="ECO:0000313" key="2">
    <source>
        <dbReference type="EMBL" id="GHA55664.1"/>
    </source>
</evidence>
<dbReference type="Proteomes" id="UP000653644">
    <property type="component" value="Unassembled WGS sequence"/>
</dbReference>
<evidence type="ECO:0000313" key="3">
    <source>
        <dbReference type="Proteomes" id="UP000653644"/>
    </source>
</evidence>
<name>A0ABQ3D2P4_9ACTN</name>
<evidence type="ECO:0008006" key="4">
    <source>
        <dbReference type="Google" id="ProtNLM"/>
    </source>
</evidence>
<proteinExistence type="predicted"/>
<organism evidence="2 3">
    <name type="scientific">Streptomyces canarius</name>
    <dbReference type="NCBI Taxonomy" id="285453"/>
    <lineage>
        <taxon>Bacteria</taxon>
        <taxon>Bacillati</taxon>
        <taxon>Actinomycetota</taxon>
        <taxon>Actinomycetes</taxon>
        <taxon>Kitasatosporales</taxon>
        <taxon>Streptomycetaceae</taxon>
        <taxon>Streptomyces</taxon>
    </lineage>
</organism>
<feature type="compositionally biased region" description="Basic and acidic residues" evidence="1">
    <location>
        <begin position="76"/>
        <end position="89"/>
    </location>
</feature>
<feature type="compositionally biased region" description="Low complexity" evidence="1">
    <location>
        <begin position="91"/>
        <end position="117"/>
    </location>
</feature>